<evidence type="ECO:0000256" key="3">
    <source>
        <dbReference type="ARBA" id="ARBA00022475"/>
    </source>
</evidence>
<gene>
    <name evidence="8" type="ORF">QK289_03360</name>
</gene>
<protein>
    <submittedName>
        <fullName evidence="8">DedA family protein</fullName>
    </submittedName>
</protein>
<dbReference type="PANTHER" id="PTHR42709">
    <property type="entry name" value="ALKALINE PHOSPHATASE LIKE PROTEIN"/>
    <property type="match status" value="1"/>
</dbReference>
<dbReference type="PANTHER" id="PTHR42709:SF6">
    <property type="entry name" value="UNDECAPRENYL PHOSPHATE TRANSPORTER A"/>
    <property type="match status" value="1"/>
</dbReference>
<name>A0ABT6QZB3_9BACL</name>
<comment type="caution">
    <text evidence="8">The sequence shown here is derived from an EMBL/GenBank/DDBJ whole genome shotgun (WGS) entry which is preliminary data.</text>
</comment>
<evidence type="ECO:0000256" key="4">
    <source>
        <dbReference type="ARBA" id="ARBA00022692"/>
    </source>
</evidence>
<evidence type="ECO:0000256" key="1">
    <source>
        <dbReference type="ARBA" id="ARBA00004651"/>
    </source>
</evidence>
<comment type="similarity">
    <text evidence="2">Belongs to the DedA family.</text>
</comment>
<evidence type="ECO:0000256" key="7">
    <source>
        <dbReference type="SAM" id="Phobius"/>
    </source>
</evidence>
<evidence type="ECO:0000256" key="6">
    <source>
        <dbReference type="ARBA" id="ARBA00023136"/>
    </source>
</evidence>
<comment type="subcellular location">
    <subcellularLocation>
        <location evidence="1">Cell membrane</location>
        <topology evidence="1">Multi-pass membrane protein</topology>
    </subcellularLocation>
</comment>
<organism evidence="8 9">
    <name type="scientific">Exiguobacterium antarcticum</name>
    <dbReference type="NCBI Taxonomy" id="132920"/>
    <lineage>
        <taxon>Bacteria</taxon>
        <taxon>Bacillati</taxon>
        <taxon>Bacillota</taxon>
        <taxon>Bacilli</taxon>
        <taxon>Bacillales</taxon>
        <taxon>Bacillales Family XII. Incertae Sedis</taxon>
        <taxon>Exiguobacterium</taxon>
    </lineage>
</organism>
<keyword evidence="6 7" id="KW-0472">Membrane</keyword>
<evidence type="ECO:0000313" key="8">
    <source>
        <dbReference type="EMBL" id="MDI3234035.1"/>
    </source>
</evidence>
<keyword evidence="5 7" id="KW-1133">Transmembrane helix</keyword>
<feature type="transmembrane region" description="Helical" evidence="7">
    <location>
        <begin position="163"/>
        <end position="180"/>
    </location>
</feature>
<keyword evidence="3" id="KW-1003">Cell membrane</keyword>
<evidence type="ECO:0000256" key="5">
    <source>
        <dbReference type="ARBA" id="ARBA00022989"/>
    </source>
</evidence>
<sequence length="194" mass="22560">MAWHSWVESYGYFGMMLTLMFPFLPSEVPLAYAGYLVHTTEFNLIIMLIVAVISFVISQNIFFTIGRLGSDRLLTRVFKWFRISETKMNQFQRQMDTRGRFILLLSPMWRMGFAIGAGLTGVSRLTFTIATTISFFAWSVFFIWGGKKLGHGMMGRQHDLHHYIPWLIGLVVFGAGYLYFRKKTLMKKQEVLKK</sequence>
<feature type="transmembrane region" description="Helical" evidence="7">
    <location>
        <begin position="12"/>
        <end position="32"/>
    </location>
</feature>
<dbReference type="EMBL" id="JASBQV010000003">
    <property type="protein sequence ID" value="MDI3234035.1"/>
    <property type="molecule type" value="Genomic_DNA"/>
</dbReference>
<feature type="transmembrane region" description="Helical" evidence="7">
    <location>
        <begin position="125"/>
        <end position="143"/>
    </location>
</feature>
<dbReference type="Proteomes" id="UP001243286">
    <property type="component" value="Unassembled WGS sequence"/>
</dbReference>
<evidence type="ECO:0000313" key="9">
    <source>
        <dbReference type="Proteomes" id="UP001243286"/>
    </source>
</evidence>
<dbReference type="InterPro" id="IPR051311">
    <property type="entry name" value="DedA_domain"/>
</dbReference>
<dbReference type="RefSeq" id="WP_014969781.1">
    <property type="nucleotide sequence ID" value="NZ_JANJYY010000003.1"/>
</dbReference>
<proteinExistence type="inferred from homology"/>
<reference evidence="8 9" key="1">
    <citation type="submission" date="2023-04" db="EMBL/GenBank/DDBJ databases">
        <title>Antarctic isolates genomes.</title>
        <authorList>
            <person name="Dimov S.G."/>
        </authorList>
    </citation>
    <scope>NUCLEOTIDE SEQUENCE [LARGE SCALE GENOMIC DNA]</scope>
    <source>
        <strain evidence="8 9">AL19</strain>
    </source>
</reference>
<evidence type="ECO:0000256" key="2">
    <source>
        <dbReference type="ARBA" id="ARBA00010792"/>
    </source>
</evidence>
<keyword evidence="9" id="KW-1185">Reference proteome</keyword>
<accession>A0ABT6QZB3</accession>
<feature type="transmembrane region" description="Helical" evidence="7">
    <location>
        <begin position="44"/>
        <end position="66"/>
    </location>
</feature>
<keyword evidence="4 7" id="KW-0812">Transmembrane</keyword>